<dbReference type="CDD" id="cd06558">
    <property type="entry name" value="crotonase-like"/>
    <property type="match status" value="1"/>
</dbReference>
<dbReference type="EMBL" id="CP142149">
    <property type="protein sequence ID" value="WSE32592.1"/>
    <property type="molecule type" value="Genomic_DNA"/>
</dbReference>
<reference evidence="1 2" key="1">
    <citation type="journal article" date="2015" name="Int. J. Syst. Evol. Microbiol.">
        <title>Amycolatopsis rhabdoformis sp. nov., an actinomycete isolated from a tropical forest soil.</title>
        <authorList>
            <person name="Souza W.R."/>
            <person name="Silva R.E."/>
            <person name="Goodfellow M."/>
            <person name="Busarakam K."/>
            <person name="Figueiro F.S."/>
            <person name="Ferreira D."/>
            <person name="Rodrigues-Filho E."/>
            <person name="Moraes L.A.B."/>
            <person name="Zucchi T.D."/>
        </authorList>
    </citation>
    <scope>NUCLEOTIDE SEQUENCE [LARGE SCALE GENOMIC DNA]</scope>
    <source>
        <strain evidence="1 2">NCIMB 14900</strain>
    </source>
</reference>
<dbReference type="InterPro" id="IPR001753">
    <property type="entry name" value="Enoyl-CoA_hydra/iso"/>
</dbReference>
<proteinExistence type="predicted"/>
<evidence type="ECO:0000313" key="2">
    <source>
        <dbReference type="Proteomes" id="UP001330812"/>
    </source>
</evidence>
<protein>
    <submittedName>
        <fullName evidence="1">Enoyl-CoA hydratase/isomerase family protein</fullName>
    </submittedName>
</protein>
<dbReference type="PANTHER" id="PTHR11941">
    <property type="entry name" value="ENOYL-COA HYDRATASE-RELATED"/>
    <property type="match status" value="1"/>
</dbReference>
<gene>
    <name evidence="1" type="ORF">VSH64_10790</name>
</gene>
<dbReference type="SUPFAM" id="SSF52096">
    <property type="entry name" value="ClpP/crotonase"/>
    <property type="match status" value="1"/>
</dbReference>
<organism evidence="1 2">
    <name type="scientific">Amycolatopsis rhabdoformis</name>
    <dbReference type="NCBI Taxonomy" id="1448059"/>
    <lineage>
        <taxon>Bacteria</taxon>
        <taxon>Bacillati</taxon>
        <taxon>Actinomycetota</taxon>
        <taxon>Actinomycetes</taxon>
        <taxon>Pseudonocardiales</taxon>
        <taxon>Pseudonocardiaceae</taxon>
        <taxon>Amycolatopsis</taxon>
    </lineage>
</organism>
<dbReference type="Proteomes" id="UP001330812">
    <property type="component" value="Chromosome"/>
</dbReference>
<dbReference type="Gene3D" id="3.90.226.10">
    <property type="entry name" value="2-enoyl-CoA Hydratase, Chain A, domain 1"/>
    <property type="match status" value="1"/>
</dbReference>
<dbReference type="RefSeq" id="WP_326835399.1">
    <property type="nucleotide sequence ID" value="NZ_CP142149.1"/>
</dbReference>
<dbReference type="PANTHER" id="PTHR11941:SF54">
    <property type="entry name" value="ENOYL-COA HYDRATASE, MITOCHONDRIAL"/>
    <property type="match status" value="1"/>
</dbReference>
<evidence type="ECO:0000313" key="1">
    <source>
        <dbReference type="EMBL" id="WSE32592.1"/>
    </source>
</evidence>
<dbReference type="Pfam" id="PF00378">
    <property type="entry name" value="ECH_1"/>
    <property type="match status" value="1"/>
</dbReference>
<sequence length="323" mass="33874">MGAPTPPVTGLSVLAVSPATDWPGLTRELAAAPLPCVTVLVSDEPLPAAAAPALEQADLTLAPDGPGRLTVPAGPGDLDRITEACERFPGATTTLTGLLRLGEHLDVAGGITAEAHAYSALLAGPEHASWLRARKPRRRRADNEDAVILRREDDVLHLTLNRPEVHNAFGRALRDQLVNALDLALLDDSVRSVVLRGAGPSFCSGGDLAEFGTTPDVITAMTVRISQSVGRRIARLGTRATAHLHGACLGAGIELPAFANTVTADRDARFQLPEIAMGLIPGAGGTMSIPRRIGRARTAWLALTGHHIDAKLAHAWGLVDELT</sequence>
<keyword evidence="2" id="KW-1185">Reference proteome</keyword>
<dbReference type="InterPro" id="IPR029045">
    <property type="entry name" value="ClpP/crotonase-like_dom_sf"/>
</dbReference>
<name>A0ABZ1IDU0_9PSEU</name>
<accession>A0ABZ1IDU0</accession>